<keyword evidence="6" id="KW-0813">Transport</keyword>
<dbReference type="EMBL" id="BMAC01000224">
    <property type="protein sequence ID" value="GFP90738.1"/>
    <property type="molecule type" value="Genomic_DNA"/>
</dbReference>
<dbReference type="Proteomes" id="UP000653305">
    <property type="component" value="Unassembled WGS sequence"/>
</dbReference>
<organism evidence="9 10">
    <name type="scientific">Phtheirospermum japonicum</name>
    <dbReference type="NCBI Taxonomy" id="374723"/>
    <lineage>
        <taxon>Eukaryota</taxon>
        <taxon>Viridiplantae</taxon>
        <taxon>Streptophyta</taxon>
        <taxon>Embryophyta</taxon>
        <taxon>Tracheophyta</taxon>
        <taxon>Spermatophyta</taxon>
        <taxon>Magnoliopsida</taxon>
        <taxon>eudicotyledons</taxon>
        <taxon>Gunneridae</taxon>
        <taxon>Pentapetalae</taxon>
        <taxon>asterids</taxon>
        <taxon>lamiids</taxon>
        <taxon>Lamiales</taxon>
        <taxon>Orobanchaceae</taxon>
        <taxon>Orobanchaceae incertae sedis</taxon>
        <taxon>Phtheirospermum</taxon>
    </lineage>
</organism>
<evidence type="ECO:0000256" key="5">
    <source>
        <dbReference type="ARBA" id="ARBA00022692"/>
    </source>
</evidence>
<dbReference type="GO" id="GO:0042170">
    <property type="term" value="C:plastid membrane"/>
    <property type="evidence" value="ECO:0007669"/>
    <property type="project" value="UniProtKB-SubCell"/>
</dbReference>
<dbReference type="InterPro" id="IPR008896">
    <property type="entry name" value="TIC214"/>
</dbReference>
<comment type="subcellular location">
    <subcellularLocation>
        <location evidence="1">Plastid membrane</location>
        <topology evidence="1">Multi-pass membrane protein</topology>
    </subcellularLocation>
</comment>
<sequence>MGEGQRERWLCNDDYTKEYLSKKYDLFLNKSYRKTIYKNFSSPILKQTMIKNFIQKLGINRIHGILLSDTDYQEFKPKINRFDKKTLYIYIYI</sequence>
<evidence type="ECO:0000256" key="4">
    <source>
        <dbReference type="ARBA" id="ARBA00016640"/>
    </source>
</evidence>
<evidence type="ECO:0000256" key="1">
    <source>
        <dbReference type="ARBA" id="ARBA00004446"/>
    </source>
</evidence>
<dbReference type="Pfam" id="PF05758">
    <property type="entry name" value="Ycf1"/>
    <property type="match status" value="1"/>
</dbReference>
<evidence type="ECO:0000313" key="10">
    <source>
        <dbReference type="Proteomes" id="UP000653305"/>
    </source>
</evidence>
<comment type="subunit">
    <text evidence="3">Part of the Tic complex.</text>
</comment>
<dbReference type="GO" id="GO:0015031">
    <property type="term" value="P:protein transport"/>
    <property type="evidence" value="ECO:0007669"/>
    <property type="project" value="UniProtKB-KW"/>
</dbReference>
<comment type="similarity">
    <text evidence="2">Belongs to the TIC214 family.</text>
</comment>
<keyword evidence="7" id="KW-1133">Transmembrane helix</keyword>
<evidence type="ECO:0000256" key="6">
    <source>
        <dbReference type="ARBA" id="ARBA00022927"/>
    </source>
</evidence>
<keyword evidence="5" id="KW-0812">Transmembrane</keyword>
<evidence type="ECO:0000256" key="2">
    <source>
        <dbReference type="ARBA" id="ARBA00009956"/>
    </source>
</evidence>
<evidence type="ECO:0000256" key="8">
    <source>
        <dbReference type="ARBA" id="ARBA00029978"/>
    </source>
</evidence>
<protein>
    <recommendedName>
        <fullName evidence="4">Protein TIC 214</fullName>
    </recommendedName>
    <alternativeName>
        <fullName evidence="8">Translocon at the inner envelope membrane of chloroplasts 214</fullName>
    </alternativeName>
</protein>
<comment type="caution">
    <text evidence="9">The sequence shown here is derived from an EMBL/GenBank/DDBJ whole genome shotgun (WGS) entry which is preliminary data.</text>
</comment>
<proteinExistence type="inferred from homology"/>
<name>A0A830C0L9_9LAMI</name>
<evidence type="ECO:0000256" key="7">
    <source>
        <dbReference type="ARBA" id="ARBA00022989"/>
    </source>
</evidence>
<gene>
    <name evidence="9" type="ORF">PHJA_001217700</name>
</gene>
<keyword evidence="7" id="KW-0472">Membrane</keyword>
<keyword evidence="6" id="KW-0653">Protein transport</keyword>
<accession>A0A830C0L9</accession>
<keyword evidence="10" id="KW-1185">Reference proteome</keyword>
<dbReference type="AlphaFoldDB" id="A0A830C0L9"/>
<evidence type="ECO:0000313" key="9">
    <source>
        <dbReference type="EMBL" id="GFP90738.1"/>
    </source>
</evidence>
<reference evidence="9" key="1">
    <citation type="submission" date="2020-07" db="EMBL/GenBank/DDBJ databases">
        <title>Ethylene signaling mediates host invasion by parasitic plants.</title>
        <authorList>
            <person name="Yoshida S."/>
        </authorList>
    </citation>
    <scope>NUCLEOTIDE SEQUENCE</scope>
    <source>
        <strain evidence="9">Okayama</strain>
    </source>
</reference>
<evidence type="ECO:0000256" key="3">
    <source>
        <dbReference type="ARBA" id="ARBA00011510"/>
    </source>
</evidence>